<feature type="compositionally biased region" description="Low complexity" evidence="1">
    <location>
        <begin position="7"/>
        <end position="31"/>
    </location>
</feature>
<evidence type="ECO:0000313" key="3">
    <source>
        <dbReference type="Proteomes" id="UP000823405"/>
    </source>
</evidence>
<gene>
    <name evidence="2" type="ORF">BGZ97_003393</name>
</gene>
<dbReference type="AlphaFoldDB" id="A0A9P6RLC0"/>
<evidence type="ECO:0000256" key="1">
    <source>
        <dbReference type="SAM" id="MobiDB-lite"/>
    </source>
</evidence>
<evidence type="ECO:0008006" key="4">
    <source>
        <dbReference type="Google" id="ProtNLM"/>
    </source>
</evidence>
<sequence>MRKLIWKRLSPSSQQQQQRQQQPQHKLQNLQTEPTSHRTWPLDIVELREHIFSYLSNADLRRSILPVCREWFWLYRHLFEKETVWDIDVTTTSLSNKTIKSINGSGRLYWHYSPNYTKTFSAQKQKQEALWADLTRALEKNHTRYQKTRRRRTTFRRSKPMDDDIRVAIFDNPLRHLDFIAFQNLDSLLPTILPFLTFLTTLRLRSRVFGLVSLDAVLKACPLLETFQAGMLGVILELPGPWIPTHKKLSGPVRLPLRSFELENVTLEYSSLTSLLVACPSLKDLRLINIMFMERINNIPSTLESLQAADSGSAPYTSQQTFNPNDHATSLLEHIKQLQLQLRSFHISVYAARTPDLKPDAILSVCPKATKWTFWTVGLTDTISQKLSLLSNNVTSLDLLWDAGPDSRWSSALHQYLCQSPHLLHLRAPRTRFQIKHLDLHNRLPIPLNYYGSNLIPPPGIWRCRMLRTLHVSVEWNSNHLGKGPAAARVVFGYLSRVCPRLEELQLSSKRRDPYESKLWLGLGGGICLLASLRHLARLHIGTGLHYFNLETWELSWMTTSGLNLDHRRARQARMVSWEAEILQEERDDAKSTRAEKTAAVGGSSETATAGEATLKEELRNLGKKVDVRSMLEQIDSGQLVCWPSLHKISLYDDSEIGRHPAAEMKRLFPGYVTVK</sequence>
<accession>A0A9P6RLC0</accession>
<dbReference type="Proteomes" id="UP000823405">
    <property type="component" value="Unassembled WGS sequence"/>
</dbReference>
<dbReference type="SUPFAM" id="SSF52047">
    <property type="entry name" value="RNI-like"/>
    <property type="match status" value="1"/>
</dbReference>
<feature type="region of interest" description="Disordered" evidence="1">
    <location>
        <begin position="1"/>
        <end position="34"/>
    </location>
</feature>
<proteinExistence type="predicted"/>
<feature type="region of interest" description="Disordered" evidence="1">
    <location>
        <begin position="587"/>
        <end position="609"/>
    </location>
</feature>
<evidence type="ECO:0000313" key="2">
    <source>
        <dbReference type="EMBL" id="KAG0322836.1"/>
    </source>
</evidence>
<dbReference type="OrthoDB" id="2375553at2759"/>
<dbReference type="EMBL" id="JAAAIN010000018">
    <property type="protein sequence ID" value="KAG0322836.1"/>
    <property type="molecule type" value="Genomic_DNA"/>
</dbReference>
<keyword evidence="3" id="KW-1185">Reference proteome</keyword>
<name>A0A9P6RLC0_9FUNG</name>
<organism evidence="2 3">
    <name type="scientific">Linnemannia gamsii</name>
    <dbReference type="NCBI Taxonomy" id="64522"/>
    <lineage>
        <taxon>Eukaryota</taxon>
        <taxon>Fungi</taxon>
        <taxon>Fungi incertae sedis</taxon>
        <taxon>Mucoromycota</taxon>
        <taxon>Mortierellomycotina</taxon>
        <taxon>Mortierellomycetes</taxon>
        <taxon>Mortierellales</taxon>
        <taxon>Mortierellaceae</taxon>
        <taxon>Linnemannia</taxon>
    </lineage>
</organism>
<feature type="compositionally biased region" description="Basic and acidic residues" evidence="1">
    <location>
        <begin position="587"/>
        <end position="597"/>
    </location>
</feature>
<comment type="caution">
    <text evidence="2">The sequence shown here is derived from an EMBL/GenBank/DDBJ whole genome shotgun (WGS) entry which is preliminary data.</text>
</comment>
<protein>
    <recommendedName>
        <fullName evidence="4">F-box domain-containing protein</fullName>
    </recommendedName>
</protein>
<dbReference type="InterPro" id="IPR032675">
    <property type="entry name" value="LRR_dom_sf"/>
</dbReference>
<reference evidence="2" key="1">
    <citation type="journal article" date="2020" name="Fungal Divers.">
        <title>Resolving the Mortierellaceae phylogeny through synthesis of multi-gene phylogenetics and phylogenomics.</title>
        <authorList>
            <person name="Vandepol N."/>
            <person name="Liber J."/>
            <person name="Desiro A."/>
            <person name="Na H."/>
            <person name="Kennedy M."/>
            <person name="Barry K."/>
            <person name="Grigoriev I.V."/>
            <person name="Miller A.N."/>
            <person name="O'Donnell K."/>
            <person name="Stajich J.E."/>
            <person name="Bonito G."/>
        </authorList>
    </citation>
    <scope>NUCLEOTIDE SEQUENCE</scope>
    <source>
        <strain evidence="2">NVP60</strain>
    </source>
</reference>
<dbReference type="Gene3D" id="3.80.10.10">
    <property type="entry name" value="Ribonuclease Inhibitor"/>
    <property type="match status" value="1"/>
</dbReference>